<proteinExistence type="predicted"/>
<evidence type="ECO:0000313" key="1">
    <source>
        <dbReference type="EMBL" id="KAF9539757.1"/>
    </source>
</evidence>
<evidence type="ECO:0000313" key="2">
    <source>
        <dbReference type="Proteomes" id="UP000780801"/>
    </source>
</evidence>
<dbReference type="AlphaFoldDB" id="A0A9P6JZH1"/>
<accession>A0A9P6JZH1</accession>
<sequence length="157" mass="17480">MATISIVESTAHLDWWELDLESSASPVKYPCPASTSTAHTFIGIIEKTSKPDFGLSLSWDGSQIALIGNNFTESATTKDSLRKSEQSAFRSYEPGQLMLSSKSQDQSQQLPLDLPISTRHRNCNELKDLKGEFKFTTSSKEKWDESTERLIASDGKM</sequence>
<organism evidence="1 2">
    <name type="scientific">Lunasporangiospora selenospora</name>
    <dbReference type="NCBI Taxonomy" id="979761"/>
    <lineage>
        <taxon>Eukaryota</taxon>
        <taxon>Fungi</taxon>
        <taxon>Fungi incertae sedis</taxon>
        <taxon>Mucoromycota</taxon>
        <taxon>Mortierellomycotina</taxon>
        <taxon>Mortierellomycetes</taxon>
        <taxon>Mortierellales</taxon>
        <taxon>Mortierellaceae</taxon>
        <taxon>Lunasporangiospora</taxon>
    </lineage>
</organism>
<dbReference type="Proteomes" id="UP000780801">
    <property type="component" value="Unassembled WGS sequence"/>
</dbReference>
<comment type="caution">
    <text evidence="1">The sequence shown here is derived from an EMBL/GenBank/DDBJ whole genome shotgun (WGS) entry which is preliminary data.</text>
</comment>
<protein>
    <submittedName>
        <fullName evidence="1">Uncharacterized protein</fullName>
    </submittedName>
</protein>
<gene>
    <name evidence="1" type="ORF">BGW38_009922</name>
</gene>
<reference evidence="1" key="1">
    <citation type="journal article" date="2020" name="Fungal Divers.">
        <title>Resolving the Mortierellaceae phylogeny through synthesis of multi-gene phylogenetics and phylogenomics.</title>
        <authorList>
            <person name="Vandepol N."/>
            <person name="Liber J."/>
            <person name="Desiro A."/>
            <person name="Na H."/>
            <person name="Kennedy M."/>
            <person name="Barry K."/>
            <person name="Grigoriev I.V."/>
            <person name="Miller A.N."/>
            <person name="O'Donnell K."/>
            <person name="Stajich J.E."/>
            <person name="Bonito G."/>
        </authorList>
    </citation>
    <scope>NUCLEOTIDE SEQUENCE</scope>
    <source>
        <strain evidence="1">KOD1015</strain>
    </source>
</reference>
<dbReference type="EMBL" id="JAABOA010007603">
    <property type="protein sequence ID" value="KAF9539757.1"/>
    <property type="molecule type" value="Genomic_DNA"/>
</dbReference>
<name>A0A9P6JZH1_9FUNG</name>
<feature type="non-terminal residue" evidence="1">
    <location>
        <position position="157"/>
    </location>
</feature>
<keyword evidence="2" id="KW-1185">Reference proteome</keyword>